<name>A0A9D3NZG9_9TELE</name>
<dbReference type="EMBL" id="JAHKSW010000006">
    <property type="protein sequence ID" value="KAG7331823.1"/>
    <property type="molecule type" value="Genomic_DNA"/>
</dbReference>
<proteinExistence type="inferred from homology"/>
<dbReference type="Proteomes" id="UP000824219">
    <property type="component" value="Linkage Group LG06"/>
</dbReference>
<dbReference type="PANTHER" id="PTHR28584">
    <property type="entry name" value="FAMILY WITH SEQUENCE SIMILARITY 228 MEMBER A"/>
    <property type="match status" value="1"/>
</dbReference>
<dbReference type="AlphaFoldDB" id="A0A9D3NZG9"/>
<sequence>MLTKNRKDYSGVITLHKPVPPHLLYHTPPGSVGQKSSSVVKCPYIHRSVAQKSTRVVTGPGSEADEVYPHSPCSVKHLQDQFLSKRQEADAITQPLLDTENGFIKDLEHFLNHRDMLSVRKRELLHKRWTECVWWPVQRSVEQRFTRRRCEGAEPTEMMHTGYVNYSTKVSTALLKDPLFLHSLSRLEENRAVLHCRTGCVDGYQWMASSEELGRNKRDLHRGSRTQGPVYMATADGRCFRPECWSAIGLSRSYSERS</sequence>
<organism evidence="2 3">
    <name type="scientific">Hemibagrus wyckioides</name>
    <dbReference type="NCBI Taxonomy" id="337641"/>
    <lineage>
        <taxon>Eukaryota</taxon>
        <taxon>Metazoa</taxon>
        <taxon>Chordata</taxon>
        <taxon>Craniata</taxon>
        <taxon>Vertebrata</taxon>
        <taxon>Euteleostomi</taxon>
        <taxon>Actinopterygii</taxon>
        <taxon>Neopterygii</taxon>
        <taxon>Teleostei</taxon>
        <taxon>Ostariophysi</taxon>
        <taxon>Siluriformes</taxon>
        <taxon>Bagridae</taxon>
        <taxon>Hemibagrus</taxon>
    </lineage>
</organism>
<dbReference type="InterPro" id="IPR040046">
    <property type="entry name" value="FAM228"/>
</dbReference>
<protein>
    <recommendedName>
        <fullName evidence="4">Protein FAM228B</fullName>
    </recommendedName>
</protein>
<comment type="caution">
    <text evidence="2">The sequence shown here is derived from an EMBL/GenBank/DDBJ whole genome shotgun (WGS) entry which is preliminary data.</text>
</comment>
<dbReference type="OrthoDB" id="9905773at2759"/>
<keyword evidence="3" id="KW-1185">Reference proteome</keyword>
<evidence type="ECO:0000313" key="3">
    <source>
        <dbReference type="Proteomes" id="UP000824219"/>
    </source>
</evidence>
<reference evidence="2 3" key="1">
    <citation type="submission" date="2021-06" db="EMBL/GenBank/DDBJ databases">
        <title>Chromosome-level genome assembly of the red-tail catfish (Hemibagrus wyckioides).</title>
        <authorList>
            <person name="Shao F."/>
        </authorList>
    </citation>
    <scope>NUCLEOTIDE SEQUENCE [LARGE SCALE GENOMIC DNA]</scope>
    <source>
        <strain evidence="2">EC202008001</strain>
        <tissue evidence="2">Blood</tissue>
    </source>
</reference>
<evidence type="ECO:0000313" key="2">
    <source>
        <dbReference type="EMBL" id="KAG7331823.1"/>
    </source>
</evidence>
<evidence type="ECO:0008006" key="4">
    <source>
        <dbReference type="Google" id="ProtNLM"/>
    </source>
</evidence>
<gene>
    <name evidence="2" type="ORF">KOW79_005792</name>
</gene>
<dbReference type="PANTHER" id="PTHR28584:SF1">
    <property type="entry name" value="PROTEIN FAM228B"/>
    <property type="match status" value="1"/>
</dbReference>
<accession>A0A9D3NZG9</accession>
<comment type="similarity">
    <text evidence="1">Belongs to the FAM228 family.</text>
</comment>
<evidence type="ECO:0000256" key="1">
    <source>
        <dbReference type="ARBA" id="ARBA00007753"/>
    </source>
</evidence>